<keyword evidence="4" id="KW-0418">Kinase</keyword>
<feature type="cross-link" description="Glycyl lysine isopeptide (Lys-Gly) (interchain with G-Cter in SUMO2)" evidence="8">
    <location>
        <position position="150"/>
    </location>
</feature>
<evidence type="ECO:0000256" key="8">
    <source>
        <dbReference type="PIRSR" id="PIRSR630616-3"/>
    </source>
</evidence>
<organism evidence="11 12">
    <name type="scientific">Diacronema lutheri</name>
    <name type="common">Unicellular marine alga</name>
    <name type="synonym">Monochrysis lutheri</name>
    <dbReference type="NCBI Taxonomy" id="2081491"/>
    <lineage>
        <taxon>Eukaryota</taxon>
        <taxon>Haptista</taxon>
        <taxon>Haptophyta</taxon>
        <taxon>Pavlovophyceae</taxon>
        <taxon>Pavlovales</taxon>
        <taxon>Pavlovaceae</taxon>
        <taxon>Diacronema</taxon>
    </lineage>
</organism>
<feature type="region of interest" description="Disordered" evidence="9">
    <location>
        <begin position="467"/>
        <end position="487"/>
    </location>
</feature>
<dbReference type="Proteomes" id="UP000751190">
    <property type="component" value="Unassembled WGS sequence"/>
</dbReference>
<dbReference type="OMA" id="PYIVAFE"/>
<evidence type="ECO:0000259" key="10">
    <source>
        <dbReference type="PROSITE" id="PS50011"/>
    </source>
</evidence>
<dbReference type="AlphaFoldDB" id="A0A8J5XAS3"/>
<dbReference type="GO" id="GO:0004674">
    <property type="term" value="F:protein serine/threonine kinase activity"/>
    <property type="evidence" value="ECO:0007669"/>
    <property type="project" value="UniProtKB-KW"/>
</dbReference>
<accession>A0A8J5XAS3</accession>
<keyword evidence="12" id="KW-1185">Reference proteome</keyword>
<evidence type="ECO:0000256" key="3">
    <source>
        <dbReference type="ARBA" id="ARBA00022741"/>
    </source>
</evidence>
<dbReference type="InterPro" id="IPR000719">
    <property type="entry name" value="Prot_kinase_dom"/>
</dbReference>
<dbReference type="SMART" id="SM00220">
    <property type="entry name" value="S_TKc"/>
    <property type="match status" value="1"/>
</dbReference>
<feature type="region of interest" description="Disordered" evidence="9">
    <location>
        <begin position="313"/>
        <end position="408"/>
    </location>
</feature>
<dbReference type="PROSITE" id="PS00108">
    <property type="entry name" value="PROTEIN_KINASE_ST"/>
    <property type="match status" value="1"/>
</dbReference>
<evidence type="ECO:0000256" key="2">
    <source>
        <dbReference type="ARBA" id="ARBA00022679"/>
    </source>
</evidence>
<dbReference type="InterPro" id="IPR011009">
    <property type="entry name" value="Kinase-like_dom_sf"/>
</dbReference>
<feature type="compositionally biased region" description="Low complexity" evidence="9">
    <location>
        <begin position="313"/>
        <end position="327"/>
    </location>
</feature>
<comment type="caution">
    <text evidence="11">The sequence shown here is derived from an EMBL/GenBank/DDBJ whole genome shotgun (WGS) entry which is preliminary data.</text>
</comment>
<dbReference type="PROSITE" id="PS50011">
    <property type="entry name" value="PROTEIN_KINASE_DOM"/>
    <property type="match status" value="1"/>
</dbReference>
<feature type="domain" description="Protein kinase" evidence="10">
    <location>
        <begin position="12"/>
        <end position="310"/>
    </location>
</feature>
<name>A0A8J5XAS3_DIALT</name>
<evidence type="ECO:0000256" key="6">
    <source>
        <dbReference type="PIRSR" id="PIRSR630616-1"/>
    </source>
</evidence>
<evidence type="ECO:0000256" key="5">
    <source>
        <dbReference type="ARBA" id="ARBA00022840"/>
    </source>
</evidence>
<reference evidence="11" key="1">
    <citation type="submission" date="2021-05" db="EMBL/GenBank/DDBJ databases">
        <title>The genome of the haptophyte Pavlova lutheri (Diacronema luteri, Pavlovales) - a model for lipid biosynthesis in eukaryotic algae.</title>
        <authorList>
            <person name="Hulatt C.J."/>
            <person name="Posewitz M.C."/>
        </authorList>
    </citation>
    <scope>NUCLEOTIDE SEQUENCE</scope>
    <source>
        <strain evidence="11">NIVA-4/92</strain>
    </source>
</reference>
<sequence length="618" mass="65901">MPVVRCSLEERYDVLDVISEGRHTRIVEVARRTRRGPIRSPPGARLAAKEIDLDVMGSTAADREEAREAVLLEASLLARAKHPTIVRALEVLVCHRAVVLVMELAERGDLLELLVATGPLDEPSAAHVVRQLASALARLHDLDIVHRDVKPDNILVTSAVVPPASAPRAPPSMRLGVQLSSFGFATHADRLDGVGGLAGTLDYAAPEVLSWHPAVSGTPRAAVAAGFARTRYGPAVDVWSLGVVTHALLTGTVPFAARTEAGLVAAVRAGWAGGGVRGASADASDFVRCCLAILPADRLTAHEALRHPWLRQPAARSAPASPSTSARARAREAVGEVGSGARGLPVRAEPRERQQRRRARAFAEVVREPRRRAAATPPSRFLAGERRRASARPRGSRSSSPHSEPLPQRAVLLRADSPTMAQAAITWVPHERAGGGARSFATSYAQTSARALEGGSRGAMAPASLVDPAATQAARAEPDPDPDPPPPMRPFAQLISEARELREKCDAELLRAQPPGRAALARAWLGSRTAPPADIDTLRARPGARVVRLPPEQYRELVAMCDSVGQCMALDKPPSVDAIDTAAFTIGLRFNLLIAQLTRSALAEAERTAVEQPRPRLQ</sequence>
<proteinExistence type="predicted"/>
<gene>
    <name evidence="11" type="ORF">KFE25_010976</name>
</gene>
<evidence type="ECO:0000313" key="11">
    <source>
        <dbReference type="EMBL" id="KAG8459927.1"/>
    </source>
</evidence>
<dbReference type="Pfam" id="PF00069">
    <property type="entry name" value="Pkinase"/>
    <property type="match status" value="1"/>
</dbReference>
<keyword evidence="5 7" id="KW-0067">ATP-binding</keyword>
<evidence type="ECO:0000256" key="7">
    <source>
        <dbReference type="PIRSR" id="PIRSR630616-2"/>
    </source>
</evidence>
<evidence type="ECO:0000256" key="9">
    <source>
        <dbReference type="SAM" id="MobiDB-lite"/>
    </source>
</evidence>
<keyword evidence="2" id="KW-0808">Transferase</keyword>
<keyword evidence="3 7" id="KW-0547">Nucleotide-binding</keyword>
<evidence type="ECO:0000313" key="12">
    <source>
        <dbReference type="Proteomes" id="UP000751190"/>
    </source>
</evidence>
<dbReference type="EMBL" id="JAGTXO010000036">
    <property type="protein sequence ID" value="KAG8459927.1"/>
    <property type="molecule type" value="Genomic_DNA"/>
</dbReference>
<feature type="compositionally biased region" description="Low complexity" evidence="9">
    <location>
        <begin position="396"/>
        <end position="405"/>
    </location>
</feature>
<dbReference type="OrthoDB" id="74764at2759"/>
<dbReference type="GO" id="GO:0005524">
    <property type="term" value="F:ATP binding"/>
    <property type="evidence" value="ECO:0007669"/>
    <property type="project" value="UniProtKB-KW"/>
</dbReference>
<evidence type="ECO:0000256" key="1">
    <source>
        <dbReference type="ARBA" id="ARBA00022527"/>
    </source>
</evidence>
<dbReference type="InterPro" id="IPR030616">
    <property type="entry name" value="Aur-like"/>
</dbReference>
<protein>
    <recommendedName>
        <fullName evidence="10">Protein kinase domain-containing protein</fullName>
    </recommendedName>
</protein>
<dbReference type="SUPFAM" id="SSF56112">
    <property type="entry name" value="Protein kinase-like (PK-like)"/>
    <property type="match status" value="1"/>
</dbReference>
<dbReference type="PANTHER" id="PTHR24350">
    <property type="entry name" value="SERINE/THREONINE-PROTEIN KINASE IAL-RELATED"/>
    <property type="match status" value="1"/>
</dbReference>
<dbReference type="InterPro" id="IPR008271">
    <property type="entry name" value="Ser/Thr_kinase_AS"/>
</dbReference>
<feature type="binding site" evidence="7">
    <location>
        <begin position="103"/>
        <end position="105"/>
    </location>
    <ligand>
        <name>ATP</name>
        <dbReference type="ChEBI" id="CHEBI:30616"/>
    </ligand>
</feature>
<keyword evidence="1" id="KW-0723">Serine/threonine-protein kinase</keyword>
<dbReference type="Gene3D" id="1.10.510.10">
    <property type="entry name" value="Transferase(Phosphotransferase) domain 1"/>
    <property type="match status" value="1"/>
</dbReference>
<evidence type="ECO:0000256" key="4">
    <source>
        <dbReference type="ARBA" id="ARBA00022777"/>
    </source>
</evidence>
<feature type="active site" description="Proton acceptor" evidence="6">
    <location>
        <position position="148"/>
    </location>
</feature>